<gene>
    <name evidence="2" type="ORF">C8N29_103255</name>
</gene>
<evidence type="ECO:0000313" key="3">
    <source>
        <dbReference type="Proteomes" id="UP000244223"/>
    </source>
</evidence>
<evidence type="ECO:0000313" key="2">
    <source>
        <dbReference type="EMBL" id="PTQ90500.1"/>
    </source>
</evidence>
<keyword evidence="3" id="KW-1185">Reference proteome</keyword>
<dbReference type="Proteomes" id="UP000244223">
    <property type="component" value="Unassembled WGS sequence"/>
</dbReference>
<name>A0A2T5J229_9GAMM</name>
<accession>A0A2T5J229</accession>
<keyword evidence="1" id="KW-1133">Transmembrane helix</keyword>
<feature type="transmembrane region" description="Helical" evidence="1">
    <location>
        <begin position="20"/>
        <end position="38"/>
    </location>
</feature>
<organism evidence="2 3">
    <name type="scientific">Agitococcus lubricus</name>
    <dbReference type="NCBI Taxonomy" id="1077255"/>
    <lineage>
        <taxon>Bacteria</taxon>
        <taxon>Pseudomonadati</taxon>
        <taxon>Pseudomonadota</taxon>
        <taxon>Gammaproteobacteria</taxon>
        <taxon>Moraxellales</taxon>
        <taxon>Moraxellaceae</taxon>
        <taxon>Agitococcus</taxon>
    </lineage>
</organism>
<dbReference type="AlphaFoldDB" id="A0A2T5J229"/>
<keyword evidence="1" id="KW-0472">Membrane</keyword>
<protein>
    <recommendedName>
        <fullName evidence="4">Tfp pilus assembly protein PilN</fullName>
    </recommendedName>
</protein>
<sequence>MAKLHINFAKSTPHNTTLRLVNLAVGGALLLLCVWQVMERDRLITQMSDIDTQQSRLERQLRLQQGFVKAPVSDVKAEQEVNNIATQLTFPWLTILSSLHELRGNDIHLSKIEPKAGSNEVLIQGYAPQQQALFAFISRIENHTDWQAVLPQRQEQTTTLPDKPLYFQLSAQWRGQP</sequence>
<dbReference type="OrthoDB" id="8703192at2"/>
<dbReference type="EMBL" id="QAON01000003">
    <property type="protein sequence ID" value="PTQ90500.1"/>
    <property type="molecule type" value="Genomic_DNA"/>
</dbReference>
<reference evidence="2 3" key="1">
    <citation type="submission" date="2018-04" db="EMBL/GenBank/DDBJ databases">
        <title>Genomic Encyclopedia of Archaeal and Bacterial Type Strains, Phase II (KMG-II): from individual species to whole genera.</title>
        <authorList>
            <person name="Goeker M."/>
        </authorList>
    </citation>
    <scope>NUCLEOTIDE SEQUENCE [LARGE SCALE GENOMIC DNA]</scope>
    <source>
        <strain evidence="2 3">DSM 5822</strain>
    </source>
</reference>
<comment type="caution">
    <text evidence="2">The sequence shown here is derived from an EMBL/GenBank/DDBJ whole genome shotgun (WGS) entry which is preliminary data.</text>
</comment>
<evidence type="ECO:0008006" key="4">
    <source>
        <dbReference type="Google" id="ProtNLM"/>
    </source>
</evidence>
<proteinExistence type="predicted"/>
<dbReference type="RefSeq" id="WP_107864937.1">
    <property type="nucleotide sequence ID" value="NZ_QAON01000003.1"/>
</dbReference>
<keyword evidence="1" id="KW-0812">Transmembrane</keyword>
<evidence type="ECO:0000256" key="1">
    <source>
        <dbReference type="SAM" id="Phobius"/>
    </source>
</evidence>